<dbReference type="STRING" id="3983.A0A2C9WBN3"/>
<proteinExistence type="predicted"/>
<dbReference type="PANTHER" id="PTHR34201">
    <property type="entry name" value="GLYCINE-RICH PROTEIN"/>
    <property type="match status" value="1"/>
</dbReference>
<dbReference type="EMBL" id="CM004388">
    <property type="protein sequence ID" value="OAY57118.1"/>
    <property type="molecule type" value="Genomic_DNA"/>
</dbReference>
<dbReference type="AlphaFoldDB" id="A0A2C9WBN3"/>
<dbReference type="OrthoDB" id="852062at2759"/>
<evidence type="ECO:0000256" key="1">
    <source>
        <dbReference type="SAM" id="Phobius"/>
    </source>
</evidence>
<keyword evidence="3" id="KW-1185">Reference proteome</keyword>
<reference evidence="3" key="1">
    <citation type="journal article" date="2016" name="Nat. Biotechnol.">
        <title>Sequencing wild and cultivated cassava and related species reveals extensive interspecific hybridization and genetic diversity.</title>
        <authorList>
            <person name="Bredeson J.V."/>
            <person name="Lyons J.B."/>
            <person name="Prochnik S.E."/>
            <person name="Wu G.A."/>
            <person name="Ha C.M."/>
            <person name="Edsinger-Gonzales E."/>
            <person name="Grimwood J."/>
            <person name="Schmutz J."/>
            <person name="Rabbi I.Y."/>
            <person name="Egesi C."/>
            <person name="Nauluvula P."/>
            <person name="Lebot V."/>
            <person name="Ndunguru J."/>
            <person name="Mkamilo G."/>
            <person name="Bart R.S."/>
            <person name="Setter T.L."/>
            <person name="Gleadow R.M."/>
            <person name="Kulakow P."/>
            <person name="Ferguson M.E."/>
            <person name="Rounsley S."/>
            <person name="Rokhsar D.S."/>
        </authorList>
    </citation>
    <scope>NUCLEOTIDE SEQUENCE [LARGE SCALE GENOMIC DNA]</scope>
    <source>
        <strain evidence="3">cv. AM560-2</strain>
    </source>
</reference>
<dbReference type="Gramene" id="Manes.02G071900.1.v8.1">
    <property type="protein sequence ID" value="Manes.02G071900.1.v8.1.CDS"/>
    <property type="gene ID" value="Manes.02G071900.v8.1"/>
</dbReference>
<protein>
    <submittedName>
        <fullName evidence="2">Uncharacterized protein</fullName>
    </submittedName>
</protein>
<name>A0A2C9WBN3_MANES</name>
<dbReference type="OMA" id="FPSIGFY"/>
<keyword evidence="1" id="KW-0472">Membrane</keyword>
<dbReference type="Proteomes" id="UP000091857">
    <property type="component" value="Chromosome 2"/>
</dbReference>
<dbReference type="InterPro" id="IPR053288">
    <property type="entry name" value="TGD_Bridge_Protein"/>
</dbReference>
<dbReference type="PANTHER" id="PTHR34201:SF6">
    <property type="entry name" value="GLYCINE-RICH PROTEIN"/>
    <property type="match status" value="1"/>
</dbReference>
<organism evidence="2 3">
    <name type="scientific">Manihot esculenta</name>
    <name type="common">Cassava</name>
    <name type="synonym">Jatropha manihot</name>
    <dbReference type="NCBI Taxonomy" id="3983"/>
    <lineage>
        <taxon>Eukaryota</taxon>
        <taxon>Viridiplantae</taxon>
        <taxon>Streptophyta</taxon>
        <taxon>Embryophyta</taxon>
        <taxon>Tracheophyta</taxon>
        <taxon>Spermatophyta</taxon>
        <taxon>Magnoliopsida</taxon>
        <taxon>eudicotyledons</taxon>
        <taxon>Gunneridae</taxon>
        <taxon>Pentapetalae</taxon>
        <taxon>rosids</taxon>
        <taxon>fabids</taxon>
        <taxon>Malpighiales</taxon>
        <taxon>Euphorbiaceae</taxon>
        <taxon>Crotonoideae</taxon>
        <taxon>Manihoteae</taxon>
        <taxon>Manihot</taxon>
    </lineage>
</organism>
<gene>
    <name evidence="2" type="ORF">MANES_02G071900v8</name>
</gene>
<feature type="transmembrane region" description="Helical" evidence="1">
    <location>
        <begin position="87"/>
        <end position="107"/>
    </location>
</feature>
<feature type="transmembrane region" description="Helical" evidence="1">
    <location>
        <begin position="52"/>
        <end position="75"/>
    </location>
</feature>
<accession>A0A2C9WBN3</accession>
<evidence type="ECO:0000313" key="2">
    <source>
        <dbReference type="EMBL" id="OAY57118.1"/>
    </source>
</evidence>
<evidence type="ECO:0000313" key="3">
    <source>
        <dbReference type="Proteomes" id="UP000091857"/>
    </source>
</evidence>
<keyword evidence="1" id="KW-1133">Transmembrane helix</keyword>
<comment type="caution">
    <text evidence="2">The sequence shown here is derived from an EMBL/GenBank/DDBJ whole genome shotgun (WGS) entry which is preliminary data.</text>
</comment>
<keyword evidence="1" id="KW-0812">Transmembrane</keyword>
<sequence>MKTKSKHGNTEDSTLIWNWKANDFTNKKKNRGKQFPVTEFLQDNYRKMEETVLGPGVGTGIGCGVGAGFGLVGGIGYGGWPWNHLKLVFGVGMGCGIGIGFGYGRGLGYGRSWDSLRSQLDKRKSASGNKGTWRGFQ</sequence>